<evidence type="ECO:0000259" key="5">
    <source>
        <dbReference type="Pfam" id="PF00501"/>
    </source>
</evidence>
<proteinExistence type="predicted"/>
<keyword evidence="1" id="KW-0596">Phosphopantetheine</keyword>
<feature type="transmembrane region" description="Helical" evidence="4">
    <location>
        <begin position="745"/>
        <end position="761"/>
    </location>
</feature>
<keyword evidence="4" id="KW-0472">Membrane</keyword>
<dbReference type="Gene3D" id="3.30.300.30">
    <property type="match status" value="1"/>
</dbReference>
<dbReference type="SUPFAM" id="SSF56801">
    <property type="entry name" value="Acetyl-CoA synthetase-like"/>
    <property type="match status" value="1"/>
</dbReference>
<dbReference type="OrthoDB" id="3142841at2759"/>
<dbReference type="NCBIfam" id="TIGR01733">
    <property type="entry name" value="AA-adenyl-dom"/>
    <property type="match status" value="1"/>
</dbReference>
<dbReference type="InterPro" id="IPR010071">
    <property type="entry name" value="AA_adenyl_dom"/>
</dbReference>
<reference evidence="6" key="1">
    <citation type="journal article" date="2020" name="Stud. Mycol.">
        <title>101 Dothideomycetes genomes: a test case for predicting lifestyles and emergence of pathogens.</title>
        <authorList>
            <person name="Haridas S."/>
            <person name="Albert R."/>
            <person name="Binder M."/>
            <person name="Bloem J."/>
            <person name="Labutti K."/>
            <person name="Salamov A."/>
            <person name="Andreopoulos B."/>
            <person name="Baker S."/>
            <person name="Barry K."/>
            <person name="Bills G."/>
            <person name="Bluhm B."/>
            <person name="Cannon C."/>
            <person name="Castanera R."/>
            <person name="Culley D."/>
            <person name="Daum C."/>
            <person name="Ezra D."/>
            <person name="Gonzalez J."/>
            <person name="Henrissat B."/>
            <person name="Kuo A."/>
            <person name="Liang C."/>
            <person name="Lipzen A."/>
            <person name="Lutzoni F."/>
            <person name="Magnuson J."/>
            <person name="Mondo S."/>
            <person name="Nolan M."/>
            <person name="Ohm R."/>
            <person name="Pangilinan J."/>
            <person name="Park H.-J."/>
            <person name="Ramirez L."/>
            <person name="Alfaro M."/>
            <person name="Sun H."/>
            <person name="Tritt A."/>
            <person name="Yoshinaga Y."/>
            <person name="Zwiers L.-H."/>
            <person name="Turgeon B."/>
            <person name="Goodwin S."/>
            <person name="Spatafora J."/>
            <person name="Crous P."/>
            <person name="Grigoriev I."/>
        </authorList>
    </citation>
    <scope>NUCLEOTIDE SEQUENCE</scope>
    <source>
        <strain evidence="6">CBS 207.26</strain>
    </source>
</reference>
<organism evidence="6 7">
    <name type="scientific">Zopfia rhizophila CBS 207.26</name>
    <dbReference type="NCBI Taxonomy" id="1314779"/>
    <lineage>
        <taxon>Eukaryota</taxon>
        <taxon>Fungi</taxon>
        <taxon>Dikarya</taxon>
        <taxon>Ascomycota</taxon>
        <taxon>Pezizomycotina</taxon>
        <taxon>Dothideomycetes</taxon>
        <taxon>Dothideomycetes incertae sedis</taxon>
        <taxon>Zopfiaceae</taxon>
        <taxon>Zopfia</taxon>
    </lineage>
</organism>
<accession>A0A6A6DI51</accession>
<sequence length="1004" mass="110657">MEPSKLFHGLSALQSQDQILISRFGRGRVGKVPHSTIHSAFESTADANPSIVAARHGDKSITYSELDASANRLANYLIGLGLSPGRRVCVVVQRSFEMLVGILAVLKSGCQYVPIDGGVSSDQALSHIFQDTAAHFILCLPKFEERVRLHAQKDAQIIPLGKHIEDSYSGERPNLLTTSKDGAYAVYTSGSTGKPKGVDVAHGNVTNALLLEPAKLGITIGSRVAQVLNIAFDMGAWEILSCLMNGGTLYLRGSKWEETLEKVDILIATPSILAKFRRKCYPNIKTVVTGGEPCPQSLADEWAEDATYYNICGPTEVTILNSAHKHTPGDFLSIGTPLPNTNVYILDEEEKPVPIGCKGVMWVGGAGVSRGYINLPELASRRYKLDKFCRDGSMMFNTGDLVRWKDDGSLETFGRVDDQVKIKGFRVELDGVSAVIEKFPGIPRACAALIDGTLHGFYMTTTLIDEQDLDEFVRHHLPYYSAPQSWNYVAAIPLTTNGKVDKKQLTRIAYRTARTISTTPTFSPTDLYHISPEKKVVESEDTTSPVGLSKKLSDSDGSSSSINEKILKLPEKDGFHGQRWLRHRAFILYRRFFTIVIISNLAAASVILYRRVKIEKPMLADLATATATNLCMAVLMRSEPVINLLFTTFCSVPTWFPLAIRRHCARIFHIGGLHSGCAVAATIWFTIFTVGASLDFGKPVGERCISTVSILLTYIINFLLISIASMSHPTIRVRYHDAWELSHRFGGWTALIFLWIQAAFVSIDLRQTRSPSEALKTSPPIWLLTVATCAIIFPWLFLRKVPVRSEFLSDHAIRLHFDYTTPVVGTSVRLSERPLIDWHGFATITNANGRGFSLVVSNAGDFTKRTIQRAPTHIWVRGIPACGVLRIATLFKSVVLVATGSGIGPCLAVILAKKTPCRILWTAPHPEQTFGKEIVDSVLETDPKAIIHNTRTMGKPNMPLLSWQLYKESGAEAVCVISNKKFTTQVVYAMESRGIPAYGAIFDS</sequence>
<dbReference type="InterPro" id="IPR045851">
    <property type="entry name" value="AMP-bd_C_sf"/>
</dbReference>
<dbReference type="Proteomes" id="UP000800200">
    <property type="component" value="Unassembled WGS sequence"/>
</dbReference>
<dbReference type="SUPFAM" id="SSF52343">
    <property type="entry name" value="Ferredoxin reductase-like, C-terminal NADP-linked domain"/>
    <property type="match status" value="1"/>
</dbReference>
<feature type="transmembrane region" description="Helical" evidence="4">
    <location>
        <begin position="781"/>
        <end position="798"/>
    </location>
</feature>
<keyword evidence="7" id="KW-1185">Reference proteome</keyword>
<dbReference type="EMBL" id="ML994674">
    <property type="protein sequence ID" value="KAF2178613.1"/>
    <property type="molecule type" value="Genomic_DNA"/>
</dbReference>
<feature type="transmembrane region" description="Helical" evidence="4">
    <location>
        <begin position="672"/>
        <end position="693"/>
    </location>
</feature>
<dbReference type="PANTHER" id="PTHR33927">
    <property type="entry name" value="TRANSMEMBRANE PROTEIN"/>
    <property type="match status" value="1"/>
</dbReference>
<dbReference type="InterPro" id="IPR000873">
    <property type="entry name" value="AMP-dep_synth/lig_dom"/>
</dbReference>
<dbReference type="PANTHER" id="PTHR33927:SF5">
    <property type="entry name" value="ENZYME, PUTATIVE (AFU_ORTHOLOGUE AFUA_8G01222)-RELATED"/>
    <property type="match status" value="1"/>
</dbReference>
<feature type="transmembrane region" description="Helical" evidence="4">
    <location>
        <begin position="705"/>
        <end position="724"/>
    </location>
</feature>
<dbReference type="AlphaFoldDB" id="A0A6A6DI51"/>
<dbReference type="Pfam" id="PF00501">
    <property type="entry name" value="AMP-binding"/>
    <property type="match status" value="1"/>
</dbReference>
<name>A0A6A6DI51_9PEZI</name>
<evidence type="ECO:0000256" key="4">
    <source>
        <dbReference type="SAM" id="Phobius"/>
    </source>
</evidence>
<evidence type="ECO:0000313" key="6">
    <source>
        <dbReference type="EMBL" id="KAF2178613.1"/>
    </source>
</evidence>
<feature type="region of interest" description="Disordered" evidence="3">
    <location>
        <begin position="536"/>
        <end position="561"/>
    </location>
</feature>
<dbReference type="InterPro" id="IPR042099">
    <property type="entry name" value="ANL_N_sf"/>
</dbReference>
<evidence type="ECO:0000313" key="7">
    <source>
        <dbReference type="Proteomes" id="UP000800200"/>
    </source>
</evidence>
<keyword evidence="4" id="KW-0812">Transmembrane</keyword>
<dbReference type="Gene3D" id="3.40.50.12780">
    <property type="entry name" value="N-terminal domain of ligase-like"/>
    <property type="match status" value="1"/>
</dbReference>
<evidence type="ECO:0000256" key="1">
    <source>
        <dbReference type="ARBA" id="ARBA00022450"/>
    </source>
</evidence>
<feature type="compositionally biased region" description="Low complexity" evidence="3">
    <location>
        <begin position="547"/>
        <end position="561"/>
    </location>
</feature>
<gene>
    <name evidence="6" type="ORF">K469DRAFT_731626</name>
</gene>
<feature type="transmembrane region" description="Helical" evidence="4">
    <location>
        <begin position="588"/>
        <end position="609"/>
    </location>
</feature>
<protein>
    <submittedName>
        <fullName evidence="6">Acetyl-CoA synthetase-like protein</fullName>
    </submittedName>
</protein>
<dbReference type="InterPro" id="IPR039261">
    <property type="entry name" value="FNR_nucleotide-bd"/>
</dbReference>
<evidence type="ECO:0000256" key="2">
    <source>
        <dbReference type="ARBA" id="ARBA00022553"/>
    </source>
</evidence>
<keyword evidence="2" id="KW-0597">Phosphoprotein</keyword>
<keyword evidence="4" id="KW-1133">Transmembrane helix</keyword>
<evidence type="ECO:0000256" key="3">
    <source>
        <dbReference type="SAM" id="MobiDB-lite"/>
    </source>
</evidence>
<dbReference type="InterPro" id="IPR052979">
    <property type="entry name" value="Adenylate-forming_domain"/>
</dbReference>
<feature type="domain" description="AMP-dependent synthetase/ligase" evidence="5">
    <location>
        <begin position="41"/>
        <end position="372"/>
    </location>
</feature>